<dbReference type="EMBL" id="JBFOLK010000006">
    <property type="protein sequence ID" value="KAL2504303.1"/>
    <property type="molecule type" value="Genomic_DNA"/>
</dbReference>
<dbReference type="Proteomes" id="UP001604336">
    <property type="component" value="Unassembled WGS sequence"/>
</dbReference>
<proteinExistence type="predicted"/>
<comment type="caution">
    <text evidence="2">The sequence shown here is derived from an EMBL/GenBank/DDBJ whole genome shotgun (WGS) entry which is preliminary data.</text>
</comment>
<organism evidence="2 3">
    <name type="scientific">Abeliophyllum distichum</name>
    <dbReference type="NCBI Taxonomy" id="126358"/>
    <lineage>
        <taxon>Eukaryota</taxon>
        <taxon>Viridiplantae</taxon>
        <taxon>Streptophyta</taxon>
        <taxon>Embryophyta</taxon>
        <taxon>Tracheophyta</taxon>
        <taxon>Spermatophyta</taxon>
        <taxon>Magnoliopsida</taxon>
        <taxon>eudicotyledons</taxon>
        <taxon>Gunneridae</taxon>
        <taxon>Pentapetalae</taxon>
        <taxon>asterids</taxon>
        <taxon>lamiids</taxon>
        <taxon>Lamiales</taxon>
        <taxon>Oleaceae</taxon>
        <taxon>Forsythieae</taxon>
        <taxon>Abeliophyllum</taxon>
    </lineage>
</organism>
<dbReference type="PANTHER" id="PTHR31973:SF199">
    <property type="entry name" value="SWIM-TYPE DOMAIN-CONTAINING PROTEIN"/>
    <property type="match status" value="1"/>
</dbReference>
<evidence type="ECO:0000313" key="2">
    <source>
        <dbReference type="EMBL" id="KAL2504303.1"/>
    </source>
</evidence>
<feature type="domain" description="Transposase MuDR plant" evidence="1">
    <location>
        <begin position="92"/>
        <end position="150"/>
    </location>
</feature>
<protein>
    <recommendedName>
        <fullName evidence="1">Transposase MuDR plant domain-containing protein</fullName>
    </recommendedName>
</protein>
<dbReference type="AlphaFoldDB" id="A0ABD1SUA2"/>
<evidence type="ECO:0000259" key="1">
    <source>
        <dbReference type="Pfam" id="PF03108"/>
    </source>
</evidence>
<dbReference type="InterPro" id="IPR004332">
    <property type="entry name" value="Transposase_MuDR"/>
</dbReference>
<gene>
    <name evidence="2" type="ORF">Adt_19924</name>
</gene>
<evidence type="ECO:0000313" key="3">
    <source>
        <dbReference type="Proteomes" id="UP001604336"/>
    </source>
</evidence>
<name>A0ABD1SUA2_9LAMI</name>
<keyword evidence="3" id="KW-1185">Reference proteome</keyword>
<dbReference type="PANTHER" id="PTHR31973">
    <property type="entry name" value="POLYPROTEIN, PUTATIVE-RELATED"/>
    <property type="match status" value="1"/>
</dbReference>
<accession>A0ABD1SUA2</accession>
<dbReference type="Pfam" id="PF03108">
    <property type="entry name" value="DBD_Tnp_Mut"/>
    <property type="match status" value="1"/>
</dbReference>
<sequence>MNHTEGGLGTDVCGVRDKEDSVQNNGVGVGVEDGVLRYYDEEVSNLNDDDNLATNYNWSPVTTDLNMEFGSAEDEMFDDLWSLASDDDDSMKFTDNFFLKKAILKHNVKRGREVKYKKDDKLRLQAVCVHDDCSWVLYARFHKTTNTFIIRTMALDHNCAMTFKNKHVDANFLAEKYMTTFKHNPDWRSNGFMDAVKTNCASTV</sequence>
<reference evidence="3" key="1">
    <citation type="submission" date="2024-07" db="EMBL/GenBank/DDBJ databases">
        <title>Two chromosome-level genome assemblies of Korean endemic species Abeliophyllum distichum and Forsythia ovata (Oleaceae).</title>
        <authorList>
            <person name="Jang H."/>
        </authorList>
    </citation>
    <scope>NUCLEOTIDE SEQUENCE [LARGE SCALE GENOMIC DNA]</scope>
</reference>